<feature type="domain" description="VOC" evidence="1">
    <location>
        <begin position="164"/>
        <end position="279"/>
    </location>
</feature>
<dbReference type="OrthoDB" id="9793039at2"/>
<organism evidence="2 3">
    <name type="scientific">Croceicoccus marinus</name>
    <dbReference type="NCBI Taxonomy" id="450378"/>
    <lineage>
        <taxon>Bacteria</taxon>
        <taxon>Pseudomonadati</taxon>
        <taxon>Pseudomonadota</taxon>
        <taxon>Alphaproteobacteria</taxon>
        <taxon>Sphingomonadales</taxon>
        <taxon>Erythrobacteraceae</taxon>
        <taxon>Croceicoccus</taxon>
    </lineage>
</organism>
<dbReference type="KEGG" id="cman:A9D14_01760"/>
<evidence type="ECO:0000313" key="2">
    <source>
        <dbReference type="EMBL" id="ARU15131.1"/>
    </source>
</evidence>
<dbReference type="STRING" id="450378.GCA_001661675_00350"/>
<dbReference type="InterPro" id="IPR052164">
    <property type="entry name" value="Anthracycline_SecMetBiosynth"/>
</dbReference>
<protein>
    <recommendedName>
        <fullName evidence="1">VOC domain-containing protein</fullName>
    </recommendedName>
</protein>
<accession>A0A1Z1F8K4</accession>
<dbReference type="Gene3D" id="3.10.180.10">
    <property type="entry name" value="2,3-Dihydroxybiphenyl 1,2-Dioxygenase, domain 1"/>
    <property type="match status" value="2"/>
</dbReference>
<dbReference type="PROSITE" id="PS51819">
    <property type="entry name" value="VOC"/>
    <property type="match status" value="2"/>
</dbReference>
<proteinExistence type="predicted"/>
<dbReference type="Proteomes" id="UP000195807">
    <property type="component" value="Chromosome"/>
</dbReference>
<keyword evidence="3" id="KW-1185">Reference proteome</keyword>
<dbReference type="InterPro" id="IPR029068">
    <property type="entry name" value="Glyas_Bleomycin-R_OHBP_Dase"/>
</dbReference>
<gene>
    <name evidence="2" type="ORF">A9D14_01760</name>
</gene>
<dbReference type="PANTHER" id="PTHR33993:SF14">
    <property type="entry name" value="GB|AAF24581.1"/>
    <property type="match status" value="1"/>
</dbReference>
<evidence type="ECO:0000259" key="1">
    <source>
        <dbReference type="PROSITE" id="PS51819"/>
    </source>
</evidence>
<dbReference type="InterPro" id="IPR004360">
    <property type="entry name" value="Glyas_Fos-R_dOase_dom"/>
</dbReference>
<dbReference type="EMBL" id="CP019602">
    <property type="protein sequence ID" value="ARU15131.1"/>
    <property type="molecule type" value="Genomic_DNA"/>
</dbReference>
<name>A0A1Z1F8K4_9SPHN</name>
<dbReference type="Pfam" id="PF00903">
    <property type="entry name" value="Glyoxalase"/>
    <property type="match status" value="2"/>
</dbReference>
<dbReference type="InterPro" id="IPR037523">
    <property type="entry name" value="VOC_core"/>
</dbReference>
<feature type="domain" description="VOC" evidence="1">
    <location>
        <begin position="7"/>
        <end position="136"/>
    </location>
</feature>
<dbReference type="PANTHER" id="PTHR33993">
    <property type="entry name" value="GLYOXALASE-RELATED"/>
    <property type="match status" value="1"/>
</dbReference>
<dbReference type="SUPFAM" id="SSF54593">
    <property type="entry name" value="Glyoxalase/Bleomycin resistance protein/Dihydroxybiphenyl dioxygenase"/>
    <property type="match status" value="2"/>
</dbReference>
<sequence length="282" mass="30363">MANLSGEPIWYELLTRDSAVTEPFYAAVLGWRFTDAGMDAGMDGGTGGPAAYRFIRHAEGEYDFVGGAMQLTPEMLAGGARPLWVTYFCVEDVDAAAARIAQRGGSVLMAPFDIEGAGRMAFVTDPQGIAFYVMRGLPDMDSPDIDSPDIESQVFAAEGSHDGRCGWNELITPDLDAALGFYREIFGYDTDERMSMGPEMGDYVFLKAGERTIGAAMAAMAGSAPCWRFYFRVPDIESARSAVEANGGSVIFGPEDVPGDEVIIMAHDPEGTIFGLLAPRKD</sequence>
<reference evidence="2 3" key="1">
    <citation type="submission" date="2017-01" db="EMBL/GenBank/DDBJ databases">
        <title>Complete genome sequence of esterase-producing bacterium Croceicoccus marinus E4A9.</title>
        <authorList>
            <person name="Wu Y.-H."/>
            <person name="Cheng H."/>
            <person name="Xu L."/>
            <person name="Huo Y.-Y."/>
            <person name="Wang C.-S."/>
            <person name="Xu X.-W."/>
        </authorList>
    </citation>
    <scope>NUCLEOTIDE SEQUENCE [LARGE SCALE GENOMIC DNA]</scope>
    <source>
        <strain evidence="2 3">E4A9</strain>
    </source>
</reference>
<dbReference type="CDD" id="cd07247">
    <property type="entry name" value="SgaA_N_like"/>
    <property type="match status" value="2"/>
</dbReference>
<evidence type="ECO:0000313" key="3">
    <source>
        <dbReference type="Proteomes" id="UP000195807"/>
    </source>
</evidence>
<dbReference type="RefSeq" id="WP_066842421.1">
    <property type="nucleotide sequence ID" value="NZ_CP019602.1"/>
</dbReference>
<dbReference type="AlphaFoldDB" id="A0A1Z1F8K4"/>